<dbReference type="KEGG" id="mpar:F7D14_03345"/>
<organism evidence="2 3">
    <name type="scientific">Methylocystis parvus</name>
    <dbReference type="NCBI Taxonomy" id="134"/>
    <lineage>
        <taxon>Bacteria</taxon>
        <taxon>Pseudomonadati</taxon>
        <taxon>Pseudomonadota</taxon>
        <taxon>Alphaproteobacteria</taxon>
        <taxon>Hyphomicrobiales</taxon>
        <taxon>Methylocystaceae</taxon>
        <taxon>Methylocystis</taxon>
    </lineage>
</organism>
<dbReference type="InterPro" id="IPR036149">
    <property type="entry name" value="APC_N_sf"/>
</dbReference>
<proteinExistence type="predicted"/>
<feature type="coiled-coil region" evidence="1">
    <location>
        <begin position="35"/>
        <end position="69"/>
    </location>
</feature>
<sequence>MGEGGEAERPPTSRDSDVGEWKLSWRRFLEFGKNILELERLVSSLKAENRELRRELRDVQRQLDELSGEVKGISRFVSNAMDDRIDAKVEKAEVRAFERLLAMMRGSSSREIE</sequence>
<dbReference type="EMBL" id="CP044331">
    <property type="protein sequence ID" value="QGM96613.1"/>
    <property type="molecule type" value="Genomic_DNA"/>
</dbReference>
<dbReference type="RefSeq" id="WP_016920635.1">
    <property type="nucleotide sequence ID" value="NZ_CP044331.1"/>
</dbReference>
<dbReference type="SUPFAM" id="SSF58050">
    <property type="entry name" value="N-terminal coiled coil domain from apc"/>
    <property type="match status" value="1"/>
</dbReference>
<keyword evidence="3" id="KW-1185">Reference proteome</keyword>
<gene>
    <name evidence="2" type="ORF">F7D14_03345</name>
</gene>
<dbReference type="Proteomes" id="UP000422569">
    <property type="component" value="Chromosome"/>
</dbReference>
<accession>A0A6B8M5K7</accession>
<name>A0A6B8M5K7_9HYPH</name>
<dbReference type="AlphaFoldDB" id="A0A6B8M5K7"/>
<evidence type="ECO:0000313" key="3">
    <source>
        <dbReference type="Proteomes" id="UP000422569"/>
    </source>
</evidence>
<protein>
    <submittedName>
        <fullName evidence="2">Uncharacterized protein</fullName>
    </submittedName>
</protein>
<reference evidence="2 3" key="1">
    <citation type="submission" date="2019-09" db="EMBL/GenBank/DDBJ databases">
        <title>Isolation and complete genome sequencing of Methylocystis species.</title>
        <authorList>
            <person name="Rumah B.L."/>
            <person name="Stead C.E."/>
            <person name="Stevens B.C."/>
            <person name="Minton N.P."/>
            <person name="Grosse-Honebrink A."/>
            <person name="Zhang Y."/>
        </authorList>
    </citation>
    <scope>NUCLEOTIDE SEQUENCE [LARGE SCALE GENOMIC DNA]</scope>
    <source>
        <strain evidence="2 3">BRCS2</strain>
    </source>
</reference>
<keyword evidence="1" id="KW-0175">Coiled coil</keyword>
<evidence type="ECO:0000256" key="1">
    <source>
        <dbReference type="SAM" id="Coils"/>
    </source>
</evidence>
<evidence type="ECO:0000313" key="2">
    <source>
        <dbReference type="EMBL" id="QGM96613.1"/>
    </source>
</evidence>